<proteinExistence type="inferred from homology"/>
<reference evidence="10 11" key="1">
    <citation type="journal article" date="2014" name="Genome Announc.">
        <title>Draft Genome Sequences of Two Vibrionaceae Species, Vibrio ponticus C121 and Photobacterium aphoticum C119, Isolated as Coral Reef Microbiota.</title>
        <authorList>
            <person name="Al-saari N."/>
            <person name="Meirelles P.M."/>
            <person name="Mino S."/>
            <person name="Suda W."/>
            <person name="Oshima K."/>
            <person name="Hattori M."/>
            <person name="Ohkuma M."/>
            <person name="Thompson F.L."/>
            <person name="Gomez-Gil B."/>
            <person name="Sawabe T."/>
            <person name="Sawabe T."/>
        </authorList>
    </citation>
    <scope>NUCLEOTIDE SEQUENCE [LARGE SCALE GENOMIC DNA]</scope>
    <source>
        <strain evidence="10 11">JCM 19237</strain>
    </source>
</reference>
<evidence type="ECO:0000256" key="8">
    <source>
        <dbReference type="PROSITE-ProRule" id="PRU01360"/>
    </source>
</evidence>
<keyword evidence="4 8" id="KW-0812">Transmembrane</keyword>
<keyword evidence="3 8" id="KW-1134">Transmembrane beta strand</keyword>
<dbReference type="Pfam" id="PF07715">
    <property type="entry name" value="Plug"/>
    <property type="match status" value="1"/>
</dbReference>
<dbReference type="InterPro" id="IPR037066">
    <property type="entry name" value="Plug_dom_sf"/>
</dbReference>
<comment type="subcellular location">
    <subcellularLocation>
        <location evidence="1 8">Cell outer membrane</location>
        <topology evidence="1 8">Multi-pass membrane protein</topology>
    </subcellularLocation>
</comment>
<dbReference type="AlphaFoldDB" id="A0A090QXJ5"/>
<organism evidence="10 11">
    <name type="scientific">Photobacterium aphoticum</name>
    <dbReference type="NCBI Taxonomy" id="754436"/>
    <lineage>
        <taxon>Bacteria</taxon>
        <taxon>Pseudomonadati</taxon>
        <taxon>Pseudomonadota</taxon>
        <taxon>Gammaproteobacteria</taxon>
        <taxon>Vibrionales</taxon>
        <taxon>Vibrionaceae</taxon>
        <taxon>Photobacterium</taxon>
    </lineage>
</organism>
<gene>
    <name evidence="10" type="ORF">JCM19237_2676</name>
</gene>
<evidence type="ECO:0000256" key="2">
    <source>
        <dbReference type="ARBA" id="ARBA00022448"/>
    </source>
</evidence>
<evidence type="ECO:0000259" key="9">
    <source>
        <dbReference type="Pfam" id="PF07715"/>
    </source>
</evidence>
<dbReference type="GO" id="GO:0044718">
    <property type="term" value="P:siderophore transmembrane transport"/>
    <property type="evidence" value="ECO:0007669"/>
    <property type="project" value="TreeGrafter"/>
</dbReference>
<dbReference type="SUPFAM" id="SSF56935">
    <property type="entry name" value="Porins"/>
    <property type="match status" value="1"/>
</dbReference>
<dbReference type="STRING" id="754436.JCM19237_2676"/>
<evidence type="ECO:0000313" key="11">
    <source>
        <dbReference type="Proteomes" id="UP000029227"/>
    </source>
</evidence>
<keyword evidence="6 8" id="KW-0472">Membrane</keyword>
<sequence>MWIYVGMSSLDCFQISTLFPVKRLALLLSLVCTSANGDELDLLMAMSLEELSNADISMTSAAKKEQSLSEIPAAAYVITNEMIRRSGVRSVAEALALAPGVQVTRISEFNWQVSLRGVNEVLFNKLLVMIDGRSVYTPLVSGTFWHTVDTLLEDIERIEIIRGTAGTMWGGNAANGVVNIITKNSRDTQGHYAEVAYGERSYQELNYRYGATINDKLTARAYVKGVTGDYYSINDDLWRNLRGGIRADYEDVNRQFTVQAGGYQTKSNHYWYYADFYQDPANVFTYTDIDIYSRGAYASFDWYEQTEKTDYELHLWLDANSTDEPSAEGEFYTFDIDALARTPLNEKHELTTGAGLRAIHRRFADIPEDIFSYVEPWGRYSHEHRTDVILNAYAQLETQITDKLTSTLGAKVEYFSLNDSVEFQPQARLLYKHSQEQQFWAGIGRAVVTPSFVDTKTDGYFLGTVEITDGNGNVVATAPGVVFTQANEDLKTESVVTLDIGHRFSPMPSLNIDSTLFFSQYNNSRMEGESAWECTFGNCPDGSTIPNYVFTMVEKYSDGLDVENYGFETAIRWTPFESLTLNTSYSYIQTEATCSNHFSCDIDLTTGIKTKYNNQPSHFVSVQSLWDFAPGWQLDLWYKYKSAVDTPSPYYKEPSVSTVDLRLAWQHQPHWPRVELVVDGFGEHAYSELQGKAPIEETIYFKASWNIQ</sequence>
<evidence type="ECO:0000256" key="3">
    <source>
        <dbReference type="ARBA" id="ARBA00022452"/>
    </source>
</evidence>
<dbReference type="InterPro" id="IPR036942">
    <property type="entry name" value="Beta-barrel_TonB_sf"/>
</dbReference>
<feature type="domain" description="TonB-dependent receptor plug" evidence="9">
    <location>
        <begin position="68"/>
        <end position="177"/>
    </location>
</feature>
<comment type="caution">
    <text evidence="10">The sequence shown here is derived from an EMBL/GenBank/DDBJ whole genome shotgun (WGS) entry which is preliminary data.</text>
</comment>
<dbReference type="PANTHER" id="PTHR30069:SF29">
    <property type="entry name" value="HEMOGLOBIN AND HEMOGLOBIN-HAPTOGLOBIN-BINDING PROTEIN 1-RELATED"/>
    <property type="match status" value="1"/>
</dbReference>
<evidence type="ECO:0000313" key="10">
    <source>
        <dbReference type="EMBL" id="GAL06579.1"/>
    </source>
</evidence>
<evidence type="ECO:0000256" key="4">
    <source>
        <dbReference type="ARBA" id="ARBA00022692"/>
    </source>
</evidence>
<evidence type="ECO:0000256" key="1">
    <source>
        <dbReference type="ARBA" id="ARBA00004571"/>
    </source>
</evidence>
<dbReference type="InterPro" id="IPR012910">
    <property type="entry name" value="Plug_dom"/>
</dbReference>
<dbReference type="Gene3D" id="2.40.170.20">
    <property type="entry name" value="TonB-dependent receptor, beta-barrel domain"/>
    <property type="match status" value="1"/>
</dbReference>
<keyword evidence="2 8" id="KW-0813">Transport</keyword>
<protein>
    <submittedName>
        <fullName evidence="10">TonB-dependent receptor</fullName>
    </submittedName>
</protein>
<keyword evidence="7 8" id="KW-0998">Cell outer membrane</keyword>
<dbReference type="GO" id="GO:0009279">
    <property type="term" value="C:cell outer membrane"/>
    <property type="evidence" value="ECO:0007669"/>
    <property type="project" value="UniProtKB-SubCell"/>
</dbReference>
<dbReference type="InterPro" id="IPR039426">
    <property type="entry name" value="TonB-dep_rcpt-like"/>
</dbReference>
<dbReference type="PANTHER" id="PTHR30069">
    <property type="entry name" value="TONB-DEPENDENT OUTER MEMBRANE RECEPTOR"/>
    <property type="match status" value="1"/>
</dbReference>
<dbReference type="PROSITE" id="PS52016">
    <property type="entry name" value="TONB_DEPENDENT_REC_3"/>
    <property type="match status" value="1"/>
</dbReference>
<evidence type="ECO:0000256" key="5">
    <source>
        <dbReference type="ARBA" id="ARBA00022729"/>
    </source>
</evidence>
<evidence type="ECO:0000256" key="6">
    <source>
        <dbReference type="ARBA" id="ARBA00023136"/>
    </source>
</evidence>
<dbReference type="Gene3D" id="2.170.130.10">
    <property type="entry name" value="TonB-dependent receptor, plug domain"/>
    <property type="match status" value="1"/>
</dbReference>
<dbReference type="Proteomes" id="UP000029227">
    <property type="component" value="Unassembled WGS sequence"/>
</dbReference>
<dbReference type="EMBL" id="BBMN01000012">
    <property type="protein sequence ID" value="GAL06579.1"/>
    <property type="molecule type" value="Genomic_DNA"/>
</dbReference>
<dbReference type="GO" id="GO:0015344">
    <property type="term" value="F:siderophore uptake transmembrane transporter activity"/>
    <property type="evidence" value="ECO:0007669"/>
    <property type="project" value="TreeGrafter"/>
</dbReference>
<keyword evidence="5" id="KW-0732">Signal</keyword>
<comment type="similarity">
    <text evidence="8">Belongs to the TonB-dependent receptor family.</text>
</comment>
<name>A0A090QXJ5_9GAMM</name>
<keyword evidence="10" id="KW-0675">Receptor</keyword>
<evidence type="ECO:0000256" key="7">
    <source>
        <dbReference type="ARBA" id="ARBA00023237"/>
    </source>
</evidence>
<accession>A0A090QXJ5</accession>
<dbReference type="eggNOG" id="COG4771">
    <property type="taxonomic scope" value="Bacteria"/>
</dbReference>